<dbReference type="PATRIC" id="fig|1423755.3.peg.1052"/>
<dbReference type="InterPro" id="IPR004622">
    <property type="entry name" value="DNA_pol_HolB"/>
</dbReference>
<dbReference type="Gene3D" id="3.40.50.300">
    <property type="entry name" value="P-loop containing nucleotide triphosphate hydrolases"/>
    <property type="match status" value="1"/>
</dbReference>
<dbReference type="EMBL" id="AZGD01000095">
    <property type="protein sequence ID" value="KRM18315.1"/>
    <property type="molecule type" value="Genomic_DNA"/>
</dbReference>
<protein>
    <submittedName>
        <fullName evidence="1">Dna polymerase iii, delta subunit</fullName>
    </submittedName>
</protein>
<dbReference type="RefSeq" id="WP_025022134.1">
    <property type="nucleotide sequence ID" value="NZ_AZGD01000095.1"/>
</dbReference>
<proteinExistence type="predicted"/>
<dbReference type="PANTHER" id="PTHR11669">
    <property type="entry name" value="REPLICATION FACTOR C / DNA POLYMERASE III GAMMA-TAU SUBUNIT"/>
    <property type="match status" value="1"/>
</dbReference>
<dbReference type="GO" id="GO:0008408">
    <property type="term" value="F:3'-5' exonuclease activity"/>
    <property type="evidence" value="ECO:0007669"/>
    <property type="project" value="InterPro"/>
</dbReference>
<dbReference type="eggNOG" id="COG0470">
    <property type="taxonomic scope" value="Bacteria"/>
</dbReference>
<dbReference type="AlphaFoldDB" id="A0A0R1WR32"/>
<keyword evidence="2" id="KW-1185">Reference proteome</keyword>
<sequence>MEAKIEQTQKLLTSHFSKLIKENMLAHAYLLSGPAGTGKTALALWIAQVVFCRNPQDSKPCQQCDECLRIKDGNHPDVVVVEPEGMSIKVDQIRYLKSEFSKSGVESRQKIFIIKGAHKMTMSAANSLLKFLEEPAGQVTAFLLTDEPNKLLPTIISRCQLFELSELTKNQLVAQLVEKGFSTKIGNVLAALTSSVNEATAISEKENFEKLLSVLESWSNKVIAKDDIAFVFIQSRLLPLVKTKEEQELVVKLVILLMRDLMLVKFDEQNEVIFNTNLKLYQEKMLIFTTRQVVDALELCLGIPKKVERNISFQNVMETTTLRLLDIFS</sequence>
<evidence type="ECO:0000313" key="1">
    <source>
        <dbReference type="EMBL" id="KRM18315.1"/>
    </source>
</evidence>
<evidence type="ECO:0000313" key="2">
    <source>
        <dbReference type="Proteomes" id="UP000051054"/>
    </source>
</evidence>
<gene>
    <name evidence="1" type="ORF">FC40_GL000995</name>
</gene>
<dbReference type="NCBIfam" id="NF005972">
    <property type="entry name" value="PRK08058.1"/>
    <property type="match status" value="1"/>
</dbReference>
<dbReference type="Proteomes" id="UP000051054">
    <property type="component" value="Unassembled WGS sequence"/>
</dbReference>
<dbReference type="OrthoDB" id="9810148at2"/>
<organism evidence="1 2">
    <name type="scientific">Ligilactobacillus hayakitensis DSM 18933 = JCM 14209</name>
    <dbReference type="NCBI Taxonomy" id="1423755"/>
    <lineage>
        <taxon>Bacteria</taxon>
        <taxon>Bacillati</taxon>
        <taxon>Bacillota</taxon>
        <taxon>Bacilli</taxon>
        <taxon>Lactobacillales</taxon>
        <taxon>Lactobacillaceae</taxon>
        <taxon>Ligilactobacillus</taxon>
    </lineage>
</organism>
<dbReference type="InterPro" id="IPR027417">
    <property type="entry name" value="P-loop_NTPase"/>
</dbReference>
<dbReference type="PANTHER" id="PTHR11669:SF8">
    <property type="entry name" value="DNA POLYMERASE III SUBUNIT DELTA"/>
    <property type="match status" value="1"/>
</dbReference>
<dbReference type="GO" id="GO:0006261">
    <property type="term" value="P:DNA-templated DNA replication"/>
    <property type="evidence" value="ECO:0007669"/>
    <property type="project" value="TreeGrafter"/>
</dbReference>
<dbReference type="STRING" id="1423755.FC40_GL000995"/>
<dbReference type="GO" id="GO:0003887">
    <property type="term" value="F:DNA-directed DNA polymerase activity"/>
    <property type="evidence" value="ECO:0007669"/>
    <property type="project" value="InterPro"/>
</dbReference>
<dbReference type="InterPro" id="IPR050238">
    <property type="entry name" value="DNA_Rep/Repair_Clamp_Loader"/>
</dbReference>
<reference evidence="1 2" key="1">
    <citation type="journal article" date="2015" name="Genome Announc.">
        <title>Expanding the biotechnology potential of lactobacilli through comparative genomics of 213 strains and associated genera.</title>
        <authorList>
            <person name="Sun Z."/>
            <person name="Harris H.M."/>
            <person name="McCann A."/>
            <person name="Guo C."/>
            <person name="Argimon S."/>
            <person name="Zhang W."/>
            <person name="Yang X."/>
            <person name="Jeffery I.B."/>
            <person name="Cooney J.C."/>
            <person name="Kagawa T.F."/>
            <person name="Liu W."/>
            <person name="Song Y."/>
            <person name="Salvetti E."/>
            <person name="Wrobel A."/>
            <person name="Rasinkangas P."/>
            <person name="Parkhill J."/>
            <person name="Rea M.C."/>
            <person name="O'Sullivan O."/>
            <person name="Ritari J."/>
            <person name="Douillard F.P."/>
            <person name="Paul Ross R."/>
            <person name="Yang R."/>
            <person name="Briner A.E."/>
            <person name="Felis G.E."/>
            <person name="de Vos W.M."/>
            <person name="Barrangou R."/>
            <person name="Klaenhammer T.R."/>
            <person name="Caufield P.W."/>
            <person name="Cui Y."/>
            <person name="Zhang H."/>
            <person name="O'Toole P.W."/>
        </authorList>
    </citation>
    <scope>NUCLEOTIDE SEQUENCE [LARGE SCALE GENOMIC DNA]</scope>
    <source>
        <strain evidence="1 2">DSM 18933</strain>
    </source>
</reference>
<comment type="caution">
    <text evidence="1">The sequence shown here is derived from an EMBL/GenBank/DDBJ whole genome shotgun (WGS) entry which is preliminary data.</text>
</comment>
<dbReference type="NCBIfam" id="TIGR00678">
    <property type="entry name" value="holB"/>
    <property type="match status" value="1"/>
</dbReference>
<dbReference type="FunFam" id="3.40.50.300:FF:001255">
    <property type="entry name" value="DNA polymerase III subunit delta"/>
    <property type="match status" value="1"/>
</dbReference>
<name>A0A0R1WR32_9LACO</name>
<dbReference type="SUPFAM" id="SSF52540">
    <property type="entry name" value="P-loop containing nucleoside triphosphate hydrolases"/>
    <property type="match status" value="1"/>
</dbReference>
<dbReference type="Pfam" id="PF13177">
    <property type="entry name" value="DNA_pol3_delta2"/>
    <property type="match status" value="1"/>
</dbReference>
<accession>A0A0R1WR32</accession>